<reference evidence="4" key="1">
    <citation type="journal article" date="2019" name="Microbiol. Resour. Announc.">
        <title>Draft Genomic Sequences of Streptomyces misionensis and Streptomyces albidoflavus, bacteria applied for phytopathogen biocontrol.</title>
        <authorList>
            <person name="Pylro V."/>
            <person name="Dias A."/>
            <person name="Andreote F."/>
            <person name="Varani A."/>
            <person name="Andreote C."/>
            <person name="Bernardo E."/>
            <person name="Martins T."/>
        </authorList>
    </citation>
    <scope>NUCLEOTIDE SEQUENCE [LARGE SCALE GENOMIC DNA]</scope>
    <source>
        <strain evidence="4">66</strain>
    </source>
</reference>
<accession>A0A5C6J0D1</accession>
<dbReference type="InterPro" id="IPR002347">
    <property type="entry name" value="SDR_fam"/>
</dbReference>
<dbReference type="PANTHER" id="PTHR24321:SF8">
    <property type="entry name" value="ESTRADIOL 17-BETA-DEHYDROGENASE 8-RELATED"/>
    <property type="match status" value="1"/>
</dbReference>
<dbReference type="GO" id="GO:0016491">
    <property type="term" value="F:oxidoreductase activity"/>
    <property type="evidence" value="ECO:0007669"/>
    <property type="project" value="UniProtKB-KW"/>
</dbReference>
<dbReference type="CDD" id="cd05233">
    <property type="entry name" value="SDR_c"/>
    <property type="match status" value="1"/>
</dbReference>
<proteinExistence type="inferred from homology"/>
<name>A0A5C6J0D1_9ACTN</name>
<evidence type="ECO:0000256" key="3">
    <source>
        <dbReference type="SAM" id="MobiDB-lite"/>
    </source>
</evidence>
<dbReference type="AlphaFoldDB" id="A0A5C6J0D1"/>
<dbReference type="PRINTS" id="PR00081">
    <property type="entry name" value="GDHRDH"/>
</dbReference>
<dbReference type="PROSITE" id="PS00061">
    <property type="entry name" value="ADH_SHORT"/>
    <property type="match status" value="1"/>
</dbReference>
<gene>
    <name evidence="4" type="ORF">FRZ03_27520</name>
</gene>
<keyword evidence="5" id="KW-1185">Reference proteome</keyword>
<dbReference type="SUPFAM" id="SSF51735">
    <property type="entry name" value="NAD(P)-binding Rossmann-fold domains"/>
    <property type="match status" value="1"/>
</dbReference>
<feature type="compositionally biased region" description="Low complexity" evidence="3">
    <location>
        <begin position="32"/>
        <end position="45"/>
    </location>
</feature>
<evidence type="ECO:0000256" key="1">
    <source>
        <dbReference type="ARBA" id="ARBA00006484"/>
    </source>
</evidence>
<dbReference type="InterPro" id="IPR036291">
    <property type="entry name" value="NAD(P)-bd_dom_sf"/>
</dbReference>
<sequence length="372" mass="39438">MTGSPYCRKRAPRWPPSSPLPGLTCRHSRKSAPAPAHPRLLRPFAIPAKAETPGDRKVLRQRVKPQFTGPSGRQDRRDPTALQPREGPWGAPVARDRPGRHRFPLPGRVIVRQGPVRPVLKGSPTDGHRLRRPGPRRTAGAAELFAAQEAAVVLMARGESRLAELAGRICSDRGRALAITGDVCRLEDVERAVRGAVETFGQLDEAFNNASFASASAPLHEIGTDVYDRTMEVNVRGVWNCLVQQIPAMLAGGGGAVVNTSSVAGVAATGASAAYVAAKHAVIGMAKAAAADYGRQGVRVNALVVGVTRTEMMQQIITTHPSLEGDFMAESVQHRMADPLEIARAAAWLCSDQSSFVTGAAVPVDSGATATA</sequence>
<dbReference type="InterPro" id="IPR020904">
    <property type="entry name" value="Sc_DH/Rdtase_CS"/>
</dbReference>
<dbReference type="PANTHER" id="PTHR24321">
    <property type="entry name" value="DEHYDROGENASES, SHORT CHAIN"/>
    <property type="match status" value="1"/>
</dbReference>
<comment type="caution">
    <text evidence="4">The sequence shown here is derived from an EMBL/GenBank/DDBJ whole genome shotgun (WGS) entry which is preliminary data.</text>
</comment>
<dbReference type="Pfam" id="PF13561">
    <property type="entry name" value="adh_short_C2"/>
    <property type="match status" value="1"/>
</dbReference>
<protein>
    <submittedName>
        <fullName evidence="4">SDR family oxidoreductase</fullName>
    </submittedName>
</protein>
<dbReference type="PRINTS" id="PR00080">
    <property type="entry name" value="SDRFAMILY"/>
</dbReference>
<dbReference type="FunFam" id="3.40.50.720:FF:000084">
    <property type="entry name" value="Short-chain dehydrogenase reductase"/>
    <property type="match status" value="1"/>
</dbReference>
<feature type="region of interest" description="Disordered" evidence="3">
    <location>
        <begin position="1"/>
        <end position="105"/>
    </location>
</feature>
<evidence type="ECO:0000313" key="5">
    <source>
        <dbReference type="Proteomes" id="UP000320481"/>
    </source>
</evidence>
<dbReference type="EMBL" id="VOGW01000168">
    <property type="protein sequence ID" value="TWV34928.1"/>
    <property type="molecule type" value="Genomic_DNA"/>
</dbReference>
<comment type="similarity">
    <text evidence="1">Belongs to the short-chain dehydrogenases/reductases (SDR) family.</text>
</comment>
<evidence type="ECO:0000313" key="4">
    <source>
        <dbReference type="EMBL" id="TWV34928.1"/>
    </source>
</evidence>
<organism evidence="4 5">
    <name type="scientific">Streptomyces misionensis</name>
    <dbReference type="NCBI Taxonomy" id="67331"/>
    <lineage>
        <taxon>Bacteria</taxon>
        <taxon>Bacillati</taxon>
        <taxon>Actinomycetota</taxon>
        <taxon>Actinomycetes</taxon>
        <taxon>Kitasatosporales</taxon>
        <taxon>Streptomycetaceae</taxon>
        <taxon>Streptomyces</taxon>
    </lineage>
</organism>
<dbReference type="Proteomes" id="UP000320481">
    <property type="component" value="Unassembled WGS sequence"/>
</dbReference>
<keyword evidence="2" id="KW-0560">Oxidoreductase</keyword>
<dbReference type="Gene3D" id="3.40.50.720">
    <property type="entry name" value="NAD(P)-binding Rossmann-like Domain"/>
    <property type="match status" value="1"/>
</dbReference>
<evidence type="ECO:0000256" key="2">
    <source>
        <dbReference type="ARBA" id="ARBA00023002"/>
    </source>
</evidence>